<feature type="transmembrane region" description="Helical" evidence="1">
    <location>
        <begin position="270"/>
        <end position="289"/>
    </location>
</feature>
<proteinExistence type="predicted"/>
<reference evidence="2 3" key="1">
    <citation type="journal article" date="2014" name="BMC Genomics">
        <title>Genome and secretome analysis of the hemibiotrophic fungal pathogen, Moniliophthora roreri, which causes frosty pod rot disease of cacao: mechanisms of the biotrophic and necrotrophic phases.</title>
        <authorList>
            <person name="Meinhardt L.W."/>
            <person name="Costa G.G.L."/>
            <person name="Thomazella D.P.T."/>
            <person name="Teixeira P.J.P.L."/>
            <person name="Carazzolle M.F."/>
            <person name="Schuster S.C."/>
            <person name="Carlson J.E."/>
            <person name="Guiltinan M.J."/>
            <person name="Mieczkowski P."/>
            <person name="Farmer A."/>
            <person name="Ramaraj T."/>
            <person name="Crozier J."/>
            <person name="Davis R.E."/>
            <person name="Shao J."/>
            <person name="Melnick R.L."/>
            <person name="Pereira G.A.G."/>
            <person name="Bailey B.A."/>
        </authorList>
    </citation>
    <scope>NUCLEOTIDE SEQUENCE [LARGE SCALE GENOMIC DNA]</scope>
    <source>
        <strain evidence="2 3">MCA 2997</strain>
    </source>
</reference>
<protein>
    <submittedName>
        <fullName evidence="2">Uncharacterized protein</fullName>
    </submittedName>
</protein>
<name>V2XGH8_MONRO</name>
<keyword evidence="1" id="KW-1133">Transmembrane helix</keyword>
<gene>
    <name evidence="2" type="ORF">Moror_10415</name>
</gene>
<dbReference type="AlphaFoldDB" id="V2XGH8"/>
<evidence type="ECO:0000256" key="1">
    <source>
        <dbReference type="SAM" id="Phobius"/>
    </source>
</evidence>
<dbReference type="OrthoDB" id="2935534at2759"/>
<feature type="transmembrane region" description="Helical" evidence="1">
    <location>
        <begin position="62"/>
        <end position="82"/>
    </location>
</feature>
<feature type="transmembrane region" description="Helical" evidence="1">
    <location>
        <begin position="30"/>
        <end position="50"/>
    </location>
</feature>
<feature type="transmembrane region" description="Helical" evidence="1">
    <location>
        <begin position="149"/>
        <end position="170"/>
    </location>
</feature>
<evidence type="ECO:0000313" key="3">
    <source>
        <dbReference type="Proteomes" id="UP000017559"/>
    </source>
</evidence>
<accession>V2XGH8</accession>
<feature type="transmembrane region" description="Helical" evidence="1">
    <location>
        <begin position="238"/>
        <end position="258"/>
    </location>
</feature>
<keyword evidence="1" id="KW-0472">Membrane</keyword>
<dbReference type="EMBL" id="AWSO01000308">
    <property type="protein sequence ID" value="ESK91941.1"/>
    <property type="molecule type" value="Genomic_DNA"/>
</dbReference>
<keyword evidence="1" id="KW-0812">Transmembrane</keyword>
<organism evidence="2 3">
    <name type="scientific">Moniliophthora roreri (strain MCA 2997)</name>
    <name type="common">Cocoa frosty pod rot fungus</name>
    <name type="synonym">Crinipellis roreri</name>
    <dbReference type="NCBI Taxonomy" id="1381753"/>
    <lineage>
        <taxon>Eukaryota</taxon>
        <taxon>Fungi</taxon>
        <taxon>Dikarya</taxon>
        <taxon>Basidiomycota</taxon>
        <taxon>Agaricomycotina</taxon>
        <taxon>Agaricomycetes</taxon>
        <taxon>Agaricomycetidae</taxon>
        <taxon>Agaricales</taxon>
        <taxon>Marasmiineae</taxon>
        <taxon>Marasmiaceae</taxon>
        <taxon>Moniliophthora</taxon>
    </lineage>
</organism>
<keyword evidence="3" id="KW-1185">Reference proteome</keyword>
<feature type="transmembrane region" description="Helical" evidence="1">
    <location>
        <begin position="121"/>
        <end position="137"/>
    </location>
</feature>
<comment type="caution">
    <text evidence="2">The sequence shown here is derived from an EMBL/GenBank/DDBJ whole genome shotgun (WGS) entry which is preliminary data.</text>
</comment>
<dbReference type="KEGG" id="mrr:Moror_10415"/>
<sequence>MTSTVSEKLATFLSIEQTIIRPVASLSAMYFAYGFYTLLFGTYICITRNLQQNDGKLNDSLYRSLTVTLFGLSTATVVAHTIDLVKGSVVRFNAIKTRDYTPVLEFVAHDLGRTVLESIELLLPVFLNITVQYMLIHRCCLIWGSKKRLVLPLIITSVLVNVFGVIRSIMETIGVSDSAIQSNGNLFNVGNHIGVFYNVGSAVVNSVLTLLTTGRIWWIHRQVRIQRNHTSGTFIHSVAGIILESGIMYPISSIAGLIMTYSTAAAVLDLAPLMALSAGIAATLIMLRVKLGEDTETQRDYGGTPYVADHAIGNLGIVVAVDTEAGKELRVTFEEMNVV</sequence>
<dbReference type="Proteomes" id="UP000017559">
    <property type="component" value="Unassembled WGS sequence"/>
</dbReference>
<dbReference type="HOGENOM" id="CLU_044614_2_0_1"/>
<feature type="transmembrane region" description="Helical" evidence="1">
    <location>
        <begin position="195"/>
        <end position="218"/>
    </location>
</feature>
<evidence type="ECO:0000313" key="2">
    <source>
        <dbReference type="EMBL" id="ESK91941.1"/>
    </source>
</evidence>